<evidence type="ECO:0000256" key="1">
    <source>
        <dbReference type="ARBA" id="ARBA00022679"/>
    </source>
</evidence>
<gene>
    <name evidence="2" type="ORF">ACFQZP_35250</name>
</gene>
<evidence type="ECO:0000313" key="3">
    <source>
        <dbReference type="Proteomes" id="UP001596957"/>
    </source>
</evidence>
<dbReference type="EMBL" id="JBHTEC010000001">
    <property type="protein sequence ID" value="MFD0286848.1"/>
    <property type="molecule type" value="Genomic_DNA"/>
</dbReference>
<sequence length="384" mass="41941">MPGERAHAGPLAGLRVVDLTAMVMGPYCTQIMADMGADVIKVEPPAGDNTRYISVGPEPGMGGVFVNVNRGKRSVVLDLRSAEGKSPLRELIRHGDVFIHSMRAKAIAKLGLSYEEVADINPSIIYTNCYGYGRRGPDANLTAYDDTIQAECGLPFVQRQLTGEAGYVGTIMADKIAGMTALYATMMALFHRERTGEGQEVEVAMFETMAAFMLVEHANGAMFSPPLGPAVYPRAVTPHRKPYRTKDGHISALVYNDKQWAAFIAAVKPAWAGEHFATLEQRARRIDTVYALLGETFLERTTEDWLGLLRSLDIPAAPVRTLDELLDNPHLKEVGFFETVDTPNGPVRFPGMPTWFSQTPGRIAGPAPRLGAHTHEVMGELGME</sequence>
<dbReference type="SUPFAM" id="SSF89796">
    <property type="entry name" value="CoA-transferase family III (CaiB/BaiF)"/>
    <property type="match status" value="1"/>
</dbReference>
<dbReference type="Proteomes" id="UP001596957">
    <property type="component" value="Unassembled WGS sequence"/>
</dbReference>
<dbReference type="InterPro" id="IPR050483">
    <property type="entry name" value="CoA-transferase_III_domain"/>
</dbReference>
<dbReference type="RefSeq" id="WP_381248450.1">
    <property type="nucleotide sequence ID" value="NZ_JBHTBI010000003.1"/>
</dbReference>
<dbReference type="InterPro" id="IPR044855">
    <property type="entry name" value="CoA-Trfase_III_dom3_sf"/>
</dbReference>
<accession>A0ABW2VU52</accession>
<dbReference type="Gene3D" id="3.40.50.10540">
    <property type="entry name" value="Crotonobetainyl-coa:carnitine coa-transferase, domain 1"/>
    <property type="match status" value="1"/>
</dbReference>
<dbReference type="InterPro" id="IPR003673">
    <property type="entry name" value="CoA-Trfase_fam_III"/>
</dbReference>
<keyword evidence="3" id="KW-1185">Reference proteome</keyword>
<dbReference type="InterPro" id="IPR023606">
    <property type="entry name" value="CoA-Trfase_III_dom_1_sf"/>
</dbReference>
<protein>
    <submittedName>
        <fullName evidence="2">CaiB/BaiF CoA transferase family protein</fullName>
    </submittedName>
</protein>
<dbReference type="Gene3D" id="3.30.1540.10">
    <property type="entry name" value="formyl-coa transferase, domain 3"/>
    <property type="match status" value="1"/>
</dbReference>
<proteinExistence type="predicted"/>
<keyword evidence="1 2" id="KW-0808">Transferase</keyword>
<dbReference type="Pfam" id="PF02515">
    <property type="entry name" value="CoA_transf_3"/>
    <property type="match status" value="1"/>
</dbReference>
<name>A0ABW2VU52_9ACTN</name>
<dbReference type="PANTHER" id="PTHR48207:SF4">
    <property type="entry name" value="BLL6097 PROTEIN"/>
    <property type="match status" value="1"/>
</dbReference>
<dbReference type="GO" id="GO:0016740">
    <property type="term" value="F:transferase activity"/>
    <property type="evidence" value="ECO:0007669"/>
    <property type="project" value="UniProtKB-KW"/>
</dbReference>
<evidence type="ECO:0000313" key="2">
    <source>
        <dbReference type="EMBL" id="MFD0286848.1"/>
    </source>
</evidence>
<dbReference type="PANTHER" id="PTHR48207">
    <property type="entry name" value="SUCCINATE--HYDROXYMETHYLGLUTARATE COA-TRANSFERASE"/>
    <property type="match status" value="1"/>
</dbReference>
<organism evidence="2 3">
    <name type="scientific">Streptomyces lutosisoli</name>
    <dbReference type="NCBI Taxonomy" id="2665721"/>
    <lineage>
        <taxon>Bacteria</taxon>
        <taxon>Bacillati</taxon>
        <taxon>Actinomycetota</taxon>
        <taxon>Actinomycetes</taxon>
        <taxon>Kitasatosporales</taxon>
        <taxon>Streptomycetaceae</taxon>
        <taxon>Streptomyces</taxon>
    </lineage>
</organism>
<comment type="caution">
    <text evidence="2">The sequence shown here is derived from an EMBL/GenBank/DDBJ whole genome shotgun (WGS) entry which is preliminary data.</text>
</comment>
<reference evidence="3" key="1">
    <citation type="journal article" date="2019" name="Int. J. Syst. Evol. Microbiol.">
        <title>The Global Catalogue of Microorganisms (GCM) 10K type strain sequencing project: providing services to taxonomists for standard genome sequencing and annotation.</title>
        <authorList>
            <consortium name="The Broad Institute Genomics Platform"/>
            <consortium name="The Broad Institute Genome Sequencing Center for Infectious Disease"/>
            <person name="Wu L."/>
            <person name="Ma J."/>
        </authorList>
    </citation>
    <scope>NUCLEOTIDE SEQUENCE [LARGE SCALE GENOMIC DNA]</scope>
    <source>
        <strain evidence="3">CGMCC 4.7198</strain>
    </source>
</reference>